<sequence>MTTGGLATRADAHTRGVVEVPSSVVASDGQSYHITNHLTKAATGERGRHDQRREYLLAWAGDESNNAPNPTTATEPDFLAIIDVTKGSRHYGKVVNTVTMDTVFGNEPHHLQYQWHKGDKVFAGGLLSDITYVFDIKHLPVVRISGVVPGAATPCGSVPDAYQVLSDGTAYGTYLGGPDVAGPCTYSDGQTRVGNGFGGSPGEIVRISPKGELLAEIPAASTVDEGDVCNNIPALPLSSCANPHGVAVREDLNRMVTGDFLEARNFLGGPPPAEILIRNTVRIFDISNRARPKLVSVSKLPPGPRQVPDVALTEPFGPMETAMPHKAKNRGAFTTNLSGVLYYAPDITVTNPQWRVVYDDLNAFQRLFPEQTPTSIVDGASWSQVSPDDRYLYRLIPGGGVGSPGDTDTGMLLTLDIRKLLDAGRGVKCRIDTVEEIGAGGAERDCPSLVSAVPIEDLTPGGAHWAAMDNFQIGPGGFYKEAEQTRRIAVSNYFLAATGRGGNHELCLFNVSLGGQLSPDEGFRDEHRHTPCVNFNRATWPHGATGNARPHGILFAVADADIR</sequence>
<dbReference type="AlphaFoldDB" id="A0A6F8XJV3"/>
<reference evidence="1 2" key="1">
    <citation type="submission" date="2020-03" db="EMBL/GenBank/DDBJ databases">
        <title>Whole genome shotgun sequence of Phytohabitans flavus NBRC 107702.</title>
        <authorList>
            <person name="Komaki H."/>
            <person name="Tamura T."/>
        </authorList>
    </citation>
    <scope>NUCLEOTIDE SEQUENCE [LARGE SCALE GENOMIC DNA]</scope>
    <source>
        <strain evidence="1 2">NBRC 107702</strain>
    </source>
</reference>
<proteinExistence type="predicted"/>
<dbReference type="Proteomes" id="UP000502508">
    <property type="component" value="Chromosome"/>
</dbReference>
<dbReference type="KEGG" id="pfla:Pflav_005040"/>
<accession>A0A6F8XJV3</accession>
<reference evidence="1 2" key="2">
    <citation type="submission" date="2020-03" db="EMBL/GenBank/DDBJ databases">
        <authorList>
            <person name="Ichikawa N."/>
            <person name="Kimura A."/>
            <person name="Kitahashi Y."/>
            <person name="Uohara A."/>
        </authorList>
    </citation>
    <scope>NUCLEOTIDE SEQUENCE [LARGE SCALE GENOMIC DNA]</scope>
    <source>
        <strain evidence="1 2">NBRC 107702</strain>
    </source>
</reference>
<evidence type="ECO:0000313" key="1">
    <source>
        <dbReference type="EMBL" id="BCB74094.1"/>
    </source>
</evidence>
<name>A0A6F8XJV3_9ACTN</name>
<evidence type="ECO:0000313" key="2">
    <source>
        <dbReference type="Proteomes" id="UP000502508"/>
    </source>
</evidence>
<dbReference type="EMBL" id="AP022870">
    <property type="protein sequence ID" value="BCB74094.1"/>
    <property type="molecule type" value="Genomic_DNA"/>
</dbReference>
<protein>
    <submittedName>
        <fullName evidence="1">Uncharacterized protein</fullName>
    </submittedName>
</protein>
<gene>
    <name evidence="1" type="ORF">Pflav_005040</name>
</gene>
<organism evidence="1 2">
    <name type="scientific">Phytohabitans flavus</name>
    <dbReference type="NCBI Taxonomy" id="1076124"/>
    <lineage>
        <taxon>Bacteria</taxon>
        <taxon>Bacillati</taxon>
        <taxon>Actinomycetota</taxon>
        <taxon>Actinomycetes</taxon>
        <taxon>Micromonosporales</taxon>
        <taxon>Micromonosporaceae</taxon>
    </lineage>
</organism>
<keyword evidence="2" id="KW-1185">Reference proteome</keyword>